<comment type="caution">
    <text evidence="3">The sequence shown here is derived from an EMBL/GenBank/DDBJ whole genome shotgun (WGS) entry which is preliminary data.</text>
</comment>
<evidence type="ECO:0000313" key="4">
    <source>
        <dbReference type="Proteomes" id="UP000570678"/>
    </source>
</evidence>
<keyword evidence="1" id="KW-0238">DNA-binding</keyword>
<evidence type="ECO:0000256" key="1">
    <source>
        <dbReference type="ARBA" id="ARBA00023125"/>
    </source>
</evidence>
<sequence>MSCSPGASSSTVADICTAAEVAPATFYTYFPAKEDLVFADQPEGVVAMRQTITARGSAESLYTVLMRGVEMLAASPQWSVASDENPAAIRARLILTVPSLRAVALRQLFDLQVDWANALTLAFPGELDEPTAHAVIGSLVGAVTSTAMAHIRQNRPLEQIPEVVTQAAQIALNGLPRLQISNGTTE</sequence>
<protein>
    <submittedName>
        <fullName evidence="3">Helix-turn-helix transcriptional regulator</fullName>
    </submittedName>
</protein>
<dbReference type="Pfam" id="PF00440">
    <property type="entry name" value="TetR_N"/>
    <property type="match status" value="1"/>
</dbReference>
<name>A0A846YSV1_9NOCA</name>
<dbReference type="Proteomes" id="UP000570678">
    <property type="component" value="Unassembled WGS sequence"/>
</dbReference>
<evidence type="ECO:0000313" key="3">
    <source>
        <dbReference type="EMBL" id="NKY60751.1"/>
    </source>
</evidence>
<dbReference type="Gene3D" id="1.10.10.60">
    <property type="entry name" value="Homeodomain-like"/>
    <property type="match status" value="1"/>
</dbReference>
<reference evidence="3 4" key="1">
    <citation type="submission" date="2020-04" db="EMBL/GenBank/DDBJ databases">
        <title>MicrobeNet Type strains.</title>
        <authorList>
            <person name="Nicholson A.C."/>
        </authorList>
    </citation>
    <scope>NUCLEOTIDE SEQUENCE [LARGE SCALE GENOMIC DNA]</scope>
    <source>
        <strain evidence="3 4">JCM 3332</strain>
    </source>
</reference>
<gene>
    <name evidence="3" type="ORF">HGA15_32370</name>
</gene>
<dbReference type="SUPFAM" id="SSF46689">
    <property type="entry name" value="Homeodomain-like"/>
    <property type="match status" value="1"/>
</dbReference>
<dbReference type="AlphaFoldDB" id="A0A846YSV1"/>
<organism evidence="3 4">
    <name type="scientific">Nocardia flavorosea</name>
    <dbReference type="NCBI Taxonomy" id="53429"/>
    <lineage>
        <taxon>Bacteria</taxon>
        <taxon>Bacillati</taxon>
        <taxon>Actinomycetota</taxon>
        <taxon>Actinomycetes</taxon>
        <taxon>Mycobacteriales</taxon>
        <taxon>Nocardiaceae</taxon>
        <taxon>Nocardia</taxon>
    </lineage>
</organism>
<accession>A0A846YSV1</accession>
<keyword evidence="4" id="KW-1185">Reference proteome</keyword>
<dbReference type="RefSeq" id="WP_062980240.1">
    <property type="nucleotide sequence ID" value="NZ_JAAXOT010000027.1"/>
</dbReference>
<evidence type="ECO:0000259" key="2">
    <source>
        <dbReference type="Pfam" id="PF00440"/>
    </source>
</evidence>
<dbReference type="InterPro" id="IPR009057">
    <property type="entry name" value="Homeodomain-like_sf"/>
</dbReference>
<dbReference type="Gene3D" id="1.10.357.10">
    <property type="entry name" value="Tetracycline Repressor, domain 2"/>
    <property type="match status" value="1"/>
</dbReference>
<dbReference type="GO" id="GO:0003677">
    <property type="term" value="F:DNA binding"/>
    <property type="evidence" value="ECO:0007669"/>
    <property type="project" value="UniProtKB-KW"/>
</dbReference>
<dbReference type="EMBL" id="JAAXOT010000027">
    <property type="protein sequence ID" value="NKY60751.1"/>
    <property type="molecule type" value="Genomic_DNA"/>
</dbReference>
<dbReference type="InterPro" id="IPR001647">
    <property type="entry name" value="HTH_TetR"/>
</dbReference>
<proteinExistence type="predicted"/>
<feature type="domain" description="HTH tetR-type" evidence="2">
    <location>
        <begin position="6"/>
        <end position="39"/>
    </location>
</feature>